<gene>
    <name evidence="3" type="ORF">B7463_g9823</name>
</gene>
<dbReference type="PANTHER" id="PTHR42760">
    <property type="entry name" value="SHORT-CHAIN DEHYDROGENASES/REDUCTASES FAMILY MEMBER"/>
    <property type="match status" value="1"/>
</dbReference>
<dbReference type="PRINTS" id="PR00080">
    <property type="entry name" value="SDRFAMILY"/>
</dbReference>
<dbReference type="AlphaFoldDB" id="A0A3E2GZF1"/>
<evidence type="ECO:0000256" key="2">
    <source>
        <dbReference type="ARBA" id="ARBA00022857"/>
    </source>
</evidence>
<comment type="similarity">
    <text evidence="1">Belongs to the short-chain dehydrogenases/reductases (SDR) family.</text>
</comment>
<feature type="non-terminal residue" evidence="3">
    <location>
        <position position="277"/>
    </location>
</feature>
<dbReference type="OMA" id="PCEANTA"/>
<dbReference type="PANTHER" id="PTHR42760:SF122">
    <property type="entry name" value="NAD(P)-BINDING PROTEIN"/>
    <property type="match status" value="1"/>
</dbReference>
<sequence length="277" mass="29384">MDLQVNRALTGKVAIVTGAGCKGEEGMGNGRAAALLLAQDGCAVVCVDRDEPLAARTAEIIRQDGRGTSSVAVADVTKAEDCERIVKEAMSTFGRLDILVNNVGIAGAPGNAVEVDMKQWDIGVQINLNSMVLMAKYAIPEMLKNKKGEIMGSIVNISSVGGMGAALPTLLYPATKAAVITMTKAMALHHGRQGIRVNCVSPGSPWTPMVFNYPTITQKIRDSRRNNNMLGTEGTGWDTGYAVRWLAGPEARWITGVNLPVDAGLSSMIPMDVPKFV</sequence>
<feature type="non-terminal residue" evidence="3">
    <location>
        <position position="1"/>
    </location>
</feature>
<dbReference type="FunFam" id="3.40.50.720:FF:000084">
    <property type="entry name" value="Short-chain dehydrogenase reductase"/>
    <property type="match status" value="1"/>
</dbReference>
<dbReference type="OrthoDB" id="1393670at2759"/>
<dbReference type="Pfam" id="PF13561">
    <property type="entry name" value="adh_short_C2"/>
    <property type="match status" value="1"/>
</dbReference>
<evidence type="ECO:0000313" key="3">
    <source>
        <dbReference type="EMBL" id="RFU26525.1"/>
    </source>
</evidence>
<dbReference type="InterPro" id="IPR020904">
    <property type="entry name" value="Sc_DH/Rdtase_CS"/>
</dbReference>
<dbReference type="CDD" id="cd05233">
    <property type="entry name" value="SDR_c"/>
    <property type="match status" value="1"/>
</dbReference>
<dbReference type="PRINTS" id="PR00081">
    <property type="entry name" value="GDHRDH"/>
</dbReference>
<dbReference type="GO" id="GO:0009688">
    <property type="term" value="P:abscisic acid biosynthetic process"/>
    <property type="evidence" value="ECO:0007669"/>
    <property type="project" value="UniProtKB-ARBA"/>
</dbReference>
<dbReference type="Gene3D" id="3.40.50.720">
    <property type="entry name" value="NAD(P)-binding Rossmann-like Domain"/>
    <property type="match status" value="1"/>
</dbReference>
<dbReference type="InterPro" id="IPR002347">
    <property type="entry name" value="SDR_fam"/>
</dbReference>
<name>A0A3E2GZF1_SCYLI</name>
<dbReference type="GO" id="GO:0016616">
    <property type="term" value="F:oxidoreductase activity, acting on the CH-OH group of donors, NAD or NADP as acceptor"/>
    <property type="evidence" value="ECO:0007669"/>
    <property type="project" value="TreeGrafter"/>
</dbReference>
<evidence type="ECO:0000313" key="4">
    <source>
        <dbReference type="Proteomes" id="UP000258309"/>
    </source>
</evidence>
<dbReference type="SUPFAM" id="SSF51735">
    <property type="entry name" value="NAD(P)-binding Rossmann-fold domains"/>
    <property type="match status" value="1"/>
</dbReference>
<keyword evidence="2" id="KW-0521">NADP</keyword>
<dbReference type="GO" id="GO:0006633">
    <property type="term" value="P:fatty acid biosynthetic process"/>
    <property type="evidence" value="ECO:0007669"/>
    <property type="project" value="TreeGrafter"/>
</dbReference>
<evidence type="ECO:0000256" key="1">
    <source>
        <dbReference type="ARBA" id="ARBA00006484"/>
    </source>
</evidence>
<accession>A0A3E2GZF1</accession>
<reference evidence="3 4" key="1">
    <citation type="submission" date="2018-05" db="EMBL/GenBank/DDBJ databases">
        <title>Draft genome sequence of Scytalidium lignicola DSM 105466, a ubiquitous saprotrophic fungus.</title>
        <authorList>
            <person name="Buettner E."/>
            <person name="Gebauer A.M."/>
            <person name="Hofrichter M."/>
            <person name="Liers C."/>
            <person name="Kellner H."/>
        </authorList>
    </citation>
    <scope>NUCLEOTIDE SEQUENCE [LARGE SCALE GENOMIC DNA]</scope>
    <source>
        <strain evidence="3 4">DSM 105466</strain>
    </source>
</reference>
<dbReference type="EMBL" id="NCSJ02000257">
    <property type="protein sequence ID" value="RFU26525.1"/>
    <property type="molecule type" value="Genomic_DNA"/>
</dbReference>
<keyword evidence="4" id="KW-1185">Reference proteome</keyword>
<organism evidence="3 4">
    <name type="scientific">Scytalidium lignicola</name>
    <name type="common">Hyphomycete</name>
    <dbReference type="NCBI Taxonomy" id="5539"/>
    <lineage>
        <taxon>Eukaryota</taxon>
        <taxon>Fungi</taxon>
        <taxon>Dikarya</taxon>
        <taxon>Ascomycota</taxon>
        <taxon>Pezizomycotina</taxon>
        <taxon>Leotiomycetes</taxon>
        <taxon>Leotiomycetes incertae sedis</taxon>
        <taxon>Scytalidium</taxon>
    </lineage>
</organism>
<dbReference type="InterPro" id="IPR036291">
    <property type="entry name" value="NAD(P)-bd_dom_sf"/>
</dbReference>
<comment type="caution">
    <text evidence="3">The sequence shown here is derived from an EMBL/GenBank/DDBJ whole genome shotgun (WGS) entry which is preliminary data.</text>
</comment>
<dbReference type="PROSITE" id="PS00061">
    <property type="entry name" value="ADH_SHORT"/>
    <property type="match status" value="1"/>
</dbReference>
<dbReference type="Proteomes" id="UP000258309">
    <property type="component" value="Unassembled WGS sequence"/>
</dbReference>
<dbReference type="GO" id="GO:0048038">
    <property type="term" value="F:quinone binding"/>
    <property type="evidence" value="ECO:0007669"/>
    <property type="project" value="TreeGrafter"/>
</dbReference>
<proteinExistence type="inferred from homology"/>
<protein>
    <submittedName>
        <fullName evidence="3">Uncharacterized protein</fullName>
    </submittedName>
</protein>
<dbReference type="STRING" id="5539.A0A3E2GZF1"/>